<reference evidence="2 3" key="1">
    <citation type="submission" date="2024-09" db="EMBL/GenBank/DDBJ databases">
        <authorList>
            <person name="Sun Q."/>
            <person name="Mori K."/>
        </authorList>
    </citation>
    <scope>NUCLEOTIDE SEQUENCE [LARGE SCALE GENOMIC DNA]</scope>
    <source>
        <strain evidence="2 3">TISTR 1856</strain>
    </source>
</reference>
<protein>
    <submittedName>
        <fullName evidence="2">FAD-dependent monooxygenase</fullName>
    </submittedName>
</protein>
<gene>
    <name evidence="2" type="ORF">ACFFVI_01365</name>
</gene>
<keyword evidence="2" id="KW-0560">Oxidoreductase</keyword>
<proteinExistence type="predicted"/>
<dbReference type="InterPro" id="IPR051704">
    <property type="entry name" value="FAD_aromatic-hydroxylase"/>
</dbReference>
<dbReference type="InterPro" id="IPR002938">
    <property type="entry name" value="FAD-bd"/>
</dbReference>
<keyword evidence="2" id="KW-0503">Monooxygenase</keyword>
<dbReference type="PRINTS" id="PR00420">
    <property type="entry name" value="RNGMNOXGNASE"/>
</dbReference>
<comment type="caution">
    <text evidence="2">The sequence shown here is derived from an EMBL/GenBank/DDBJ whole genome shotgun (WGS) entry which is preliminary data.</text>
</comment>
<evidence type="ECO:0000313" key="3">
    <source>
        <dbReference type="Proteomes" id="UP001589748"/>
    </source>
</evidence>
<dbReference type="Gene3D" id="3.30.9.10">
    <property type="entry name" value="D-Amino Acid Oxidase, subunit A, domain 2"/>
    <property type="match status" value="1"/>
</dbReference>
<dbReference type="SUPFAM" id="SSF51905">
    <property type="entry name" value="FAD/NAD(P)-binding domain"/>
    <property type="match status" value="1"/>
</dbReference>
<accession>A0ABV5LNE7</accession>
<dbReference type="Proteomes" id="UP001589748">
    <property type="component" value="Unassembled WGS sequence"/>
</dbReference>
<name>A0ABV5LNE7_9ACTN</name>
<dbReference type="EMBL" id="JBHMDM010000001">
    <property type="protein sequence ID" value="MFB9375606.1"/>
    <property type="molecule type" value="Genomic_DNA"/>
</dbReference>
<dbReference type="PANTHER" id="PTHR46865">
    <property type="entry name" value="OXIDOREDUCTASE-RELATED"/>
    <property type="match status" value="1"/>
</dbReference>
<evidence type="ECO:0000259" key="1">
    <source>
        <dbReference type="Pfam" id="PF01494"/>
    </source>
</evidence>
<sequence>MGRGSVLISGGGVTGPTLAFWLERAGWRVTVLERAPAARPEGHNVDVRGAGREVLRRMGLEEAALERTTTEEATVFVDADGRDLARFPAPQDDTRGLTAELEILRSDLAGLLQTASADAVEYRYGDSIARVHDTGTLVRVALESGEELEVDAVLVAEGVNSRTRTRVFGGPGTEGAVRRLGAYCAYLAIPRSPEDEPTWRWYTATGGRSVHLRPDAVGTTRALLTFLSDTPGLDRVDEEGQRRVLRRVYADAGWQTPRVLDGLDAAPFYLEDLAQVHLPTWSRGRVALVGDSAWCATPISGMGTTLALTGAYVLARELGAPSDGDDPRAAFRRAEERLRPFVTRGQKLPPGTPRLAHPRSRAGLAAMRAALTVAGGPVGRGLSALGARFASPPADTFQLPPQ</sequence>
<evidence type="ECO:0000313" key="2">
    <source>
        <dbReference type="EMBL" id="MFB9375606.1"/>
    </source>
</evidence>
<organism evidence="2 3">
    <name type="scientific">Kineococcus gynurae</name>
    <dbReference type="NCBI Taxonomy" id="452979"/>
    <lineage>
        <taxon>Bacteria</taxon>
        <taxon>Bacillati</taxon>
        <taxon>Actinomycetota</taxon>
        <taxon>Actinomycetes</taxon>
        <taxon>Kineosporiales</taxon>
        <taxon>Kineosporiaceae</taxon>
        <taxon>Kineococcus</taxon>
    </lineage>
</organism>
<dbReference type="RefSeq" id="WP_380140228.1">
    <property type="nucleotide sequence ID" value="NZ_JBHLUI010000012.1"/>
</dbReference>
<dbReference type="Gene3D" id="3.50.50.60">
    <property type="entry name" value="FAD/NAD(P)-binding domain"/>
    <property type="match status" value="1"/>
</dbReference>
<feature type="domain" description="FAD-binding" evidence="1">
    <location>
        <begin position="5"/>
        <end position="343"/>
    </location>
</feature>
<dbReference type="PANTHER" id="PTHR46865:SF2">
    <property type="entry name" value="MONOOXYGENASE"/>
    <property type="match status" value="1"/>
</dbReference>
<keyword evidence="3" id="KW-1185">Reference proteome</keyword>
<dbReference type="Pfam" id="PF01494">
    <property type="entry name" value="FAD_binding_3"/>
    <property type="match status" value="1"/>
</dbReference>
<dbReference type="InterPro" id="IPR036188">
    <property type="entry name" value="FAD/NAD-bd_sf"/>
</dbReference>
<dbReference type="GO" id="GO:0004497">
    <property type="term" value="F:monooxygenase activity"/>
    <property type="evidence" value="ECO:0007669"/>
    <property type="project" value="UniProtKB-KW"/>
</dbReference>